<feature type="domain" description="Phage tail collar" evidence="2">
    <location>
        <begin position="9"/>
        <end position="63"/>
    </location>
</feature>
<reference evidence="3 4" key="1">
    <citation type="submission" date="2018-08" db="EMBL/GenBank/DDBJ databases">
        <title>Genomic Encyclopedia of Archaeal and Bacterial Type Strains, Phase II (KMG-II): from individual species to whole genera.</title>
        <authorList>
            <person name="Goeker M."/>
        </authorList>
    </citation>
    <scope>NUCLEOTIDE SEQUENCE [LARGE SCALE GENOMIC DNA]</scope>
    <source>
        <strain evidence="3 4">DSM 100880</strain>
    </source>
</reference>
<evidence type="ECO:0000313" key="3">
    <source>
        <dbReference type="EMBL" id="REG90478.1"/>
    </source>
</evidence>
<organism evidence="3 4">
    <name type="scientific">Flavobacterium aquicola</name>
    <dbReference type="NCBI Taxonomy" id="1682742"/>
    <lineage>
        <taxon>Bacteria</taxon>
        <taxon>Pseudomonadati</taxon>
        <taxon>Bacteroidota</taxon>
        <taxon>Flavobacteriia</taxon>
        <taxon>Flavobacteriales</taxon>
        <taxon>Flavobacteriaceae</taxon>
        <taxon>Flavobacterium</taxon>
    </lineage>
</organism>
<dbReference type="AlphaFoldDB" id="A0A3E0DWQ4"/>
<dbReference type="SUPFAM" id="SSF88874">
    <property type="entry name" value="Receptor-binding domain of short tail fibre protein gp12"/>
    <property type="match status" value="1"/>
</dbReference>
<accession>A0A3E0DWQ4</accession>
<evidence type="ECO:0000256" key="1">
    <source>
        <dbReference type="SAM" id="MobiDB-lite"/>
    </source>
</evidence>
<dbReference type="Gene3D" id="3.90.1340.10">
    <property type="entry name" value="Phage tail collar domain"/>
    <property type="match status" value="1"/>
</dbReference>
<dbReference type="InterPro" id="IPR037053">
    <property type="entry name" value="Phage_tail_collar_dom_sf"/>
</dbReference>
<feature type="compositionally biased region" description="Polar residues" evidence="1">
    <location>
        <begin position="104"/>
        <end position="134"/>
    </location>
</feature>
<evidence type="ECO:0000313" key="4">
    <source>
        <dbReference type="Proteomes" id="UP000257136"/>
    </source>
</evidence>
<comment type="caution">
    <text evidence="3">The sequence shown here is derived from an EMBL/GenBank/DDBJ whole genome shotgun (WGS) entry which is preliminary data.</text>
</comment>
<evidence type="ECO:0000259" key="2">
    <source>
        <dbReference type="Pfam" id="PF07484"/>
    </source>
</evidence>
<dbReference type="RefSeq" id="WP_115815178.1">
    <property type="nucleotide sequence ID" value="NZ_QUNI01000020.1"/>
</dbReference>
<feature type="region of interest" description="Disordered" evidence="1">
    <location>
        <begin position="101"/>
        <end position="137"/>
    </location>
</feature>
<protein>
    <submittedName>
        <fullName evidence="3">Microcystin-dependent protein</fullName>
    </submittedName>
</protein>
<sequence>MFVQPFIATVTVFAGNYAPVSWMFCQGQLLSIAEYNVLYALIGTTYGGDGQETFGLPDFRGRRPIHIGQGPGMSKYVLGQIGGSETTTLLTTNLPIHNHLTPVLTGTPQGSTDTTGVDTPTNATVPASGTTQYGSPAGKSAMGSYTGNAITQPGGGNSSPIETISPYLAMNYIIAVEGIFPSRN</sequence>
<keyword evidence="4" id="KW-1185">Reference proteome</keyword>
<dbReference type="Proteomes" id="UP000257136">
    <property type="component" value="Unassembled WGS sequence"/>
</dbReference>
<dbReference type="InterPro" id="IPR011083">
    <property type="entry name" value="Phage_tail_collar_dom"/>
</dbReference>
<dbReference type="EMBL" id="QUNI01000020">
    <property type="protein sequence ID" value="REG90478.1"/>
    <property type="molecule type" value="Genomic_DNA"/>
</dbReference>
<proteinExistence type="predicted"/>
<gene>
    <name evidence="3" type="ORF">C8P67_1205</name>
</gene>
<name>A0A3E0DWQ4_9FLAO</name>
<dbReference type="OrthoDB" id="9810174at2"/>
<dbReference type="Pfam" id="PF07484">
    <property type="entry name" value="Collar"/>
    <property type="match status" value="1"/>
</dbReference>